<dbReference type="GO" id="GO:0030077">
    <property type="term" value="C:plasma membrane light-harvesting complex"/>
    <property type="evidence" value="ECO:0007669"/>
    <property type="project" value="InterPro"/>
</dbReference>
<dbReference type="RefSeq" id="WP_284348069.1">
    <property type="nucleotide sequence ID" value="NZ_BRXS01000001.1"/>
</dbReference>
<evidence type="ECO:0000256" key="9">
    <source>
        <dbReference type="SAM" id="SignalP"/>
    </source>
</evidence>
<dbReference type="SUPFAM" id="SSF48452">
    <property type="entry name" value="TPR-like"/>
    <property type="match status" value="1"/>
</dbReference>
<proteinExistence type="predicted"/>
<dbReference type="InterPro" id="IPR036280">
    <property type="entry name" value="Multihaem_cyt_sf"/>
</dbReference>
<keyword evidence="3" id="KW-0813">Transport</keyword>
<keyword evidence="6" id="KW-0479">Metal-binding</keyword>
<feature type="signal peptide" evidence="9">
    <location>
        <begin position="1"/>
        <end position="20"/>
    </location>
</feature>
<keyword evidence="4" id="KW-0602">Photosynthesis</keyword>
<dbReference type="Gene3D" id="1.10.468.10">
    <property type="entry name" value="Photosynthetic Reaction Center, subunit C, domain 2"/>
    <property type="match status" value="1"/>
</dbReference>
<dbReference type="GO" id="GO:0005506">
    <property type="term" value="F:iron ion binding"/>
    <property type="evidence" value="ECO:0007669"/>
    <property type="project" value="InterPro"/>
</dbReference>
<name>A0AA37PZ63_9BACT</name>
<accession>A0AA37PZ63</accession>
<keyword evidence="11" id="KW-1185">Reference proteome</keyword>
<evidence type="ECO:0000256" key="1">
    <source>
        <dbReference type="ARBA" id="ARBA00003196"/>
    </source>
</evidence>
<evidence type="ECO:0000256" key="4">
    <source>
        <dbReference type="ARBA" id="ARBA00022531"/>
    </source>
</evidence>
<dbReference type="NCBIfam" id="NF033196">
    <property type="entry name" value="c_type_nonphoto"/>
    <property type="match status" value="1"/>
</dbReference>
<dbReference type="SUPFAM" id="SSF48695">
    <property type="entry name" value="Multiheme cytochromes"/>
    <property type="match status" value="1"/>
</dbReference>
<evidence type="ECO:0000256" key="5">
    <source>
        <dbReference type="ARBA" id="ARBA00022617"/>
    </source>
</evidence>
<evidence type="ECO:0000313" key="10">
    <source>
        <dbReference type="EMBL" id="GLC23630.1"/>
    </source>
</evidence>
<gene>
    <name evidence="10" type="ORF">rosag_01430</name>
</gene>
<comment type="caution">
    <text evidence="10">The sequence shown here is derived from an EMBL/GenBank/DDBJ whole genome shotgun (WGS) entry which is preliminary data.</text>
</comment>
<dbReference type="InterPro" id="IPR003158">
    <property type="entry name" value="Photosyn_RC_cyt_c-su"/>
</dbReference>
<sequence>MRRLVVTALAICGLATAAMAQPPQAPEQKPKNLKVLPADMPMRAVRDTMASFTRALGVRCTYCHVGREGDPPNTYDFASDEKVEKLKAREMLRMVAAINGEHLSKVPQRKSIAVSCMTCHRGLAEPRPLQQVLLSAYEAGGIDSAEARYRTLRTQYLGRAAYDFGETTLADVAAALRAQNRLPDAVRLHMLNTQMLPTSAFAFRQAAGAQLAAGDTAGARASLEKALGLNANDQQARRMLDALKPK</sequence>
<dbReference type="InterPro" id="IPR023119">
    <property type="entry name" value="Multihaem_cyt_PRC_cyt_su-like"/>
</dbReference>
<protein>
    <recommendedName>
        <fullName evidence="2">Photosynthetic reaction center cytochrome c subunit</fullName>
    </recommendedName>
</protein>
<comment type="function">
    <text evidence="1">The reaction center of purple bacteria contains a tightly bound cytochrome molecule which re-reduces the photo oxidized primary electron donor.</text>
</comment>
<dbReference type="Gene3D" id="1.25.40.10">
    <property type="entry name" value="Tetratricopeptide repeat domain"/>
    <property type="match status" value="1"/>
</dbReference>
<reference evidence="10" key="1">
    <citation type="submission" date="2022-08" db="EMBL/GenBank/DDBJ databases">
        <title>Draft genome sequencing of Roseisolibacter agri AW1220.</title>
        <authorList>
            <person name="Tobiishi Y."/>
            <person name="Tonouchi A."/>
        </authorList>
    </citation>
    <scope>NUCLEOTIDE SEQUENCE</scope>
    <source>
        <strain evidence="10">AW1220</strain>
    </source>
</reference>
<keyword evidence="5" id="KW-0349">Heme</keyword>
<dbReference type="GO" id="GO:0020037">
    <property type="term" value="F:heme binding"/>
    <property type="evidence" value="ECO:0007669"/>
    <property type="project" value="InterPro"/>
</dbReference>
<evidence type="ECO:0000256" key="8">
    <source>
        <dbReference type="ARBA" id="ARBA00023004"/>
    </source>
</evidence>
<dbReference type="EMBL" id="BRXS01000001">
    <property type="protein sequence ID" value="GLC23630.1"/>
    <property type="molecule type" value="Genomic_DNA"/>
</dbReference>
<organism evidence="10 11">
    <name type="scientific">Roseisolibacter agri</name>
    <dbReference type="NCBI Taxonomy" id="2014610"/>
    <lineage>
        <taxon>Bacteria</taxon>
        <taxon>Pseudomonadati</taxon>
        <taxon>Gemmatimonadota</taxon>
        <taxon>Gemmatimonadia</taxon>
        <taxon>Gemmatimonadales</taxon>
        <taxon>Gemmatimonadaceae</taxon>
        <taxon>Roseisolibacter</taxon>
    </lineage>
</organism>
<evidence type="ECO:0000256" key="7">
    <source>
        <dbReference type="ARBA" id="ARBA00022982"/>
    </source>
</evidence>
<keyword evidence="9" id="KW-0732">Signal</keyword>
<dbReference type="GO" id="GO:0009055">
    <property type="term" value="F:electron transfer activity"/>
    <property type="evidence" value="ECO:0007669"/>
    <property type="project" value="InterPro"/>
</dbReference>
<dbReference type="Proteomes" id="UP001161325">
    <property type="component" value="Unassembled WGS sequence"/>
</dbReference>
<dbReference type="Pfam" id="PF02276">
    <property type="entry name" value="CytoC_RC"/>
    <property type="match status" value="1"/>
</dbReference>
<dbReference type="AlphaFoldDB" id="A0AA37PZ63"/>
<evidence type="ECO:0000256" key="3">
    <source>
        <dbReference type="ARBA" id="ARBA00022448"/>
    </source>
</evidence>
<evidence type="ECO:0000256" key="2">
    <source>
        <dbReference type="ARBA" id="ARBA00015978"/>
    </source>
</evidence>
<feature type="chain" id="PRO_5041314077" description="Photosynthetic reaction center cytochrome c subunit" evidence="9">
    <location>
        <begin position="21"/>
        <end position="246"/>
    </location>
</feature>
<dbReference type="GO" id="GO:0019684">
    <property type="term" value="P:photosynthesis, light reaction"/>
    <property type="evidence" value="ECO:0007669"/>
    <property type="project" value="InterPro"/>
</dbReference>
<dbReference type="InterPro" id="IPR011990">
    <property type="entry name" value="TPR-like_helical_dom_sf"/>
</dbReference>
<keyword evidence="7" id="KW-0249">Electron transport</keyword>
<evidence type="ECO:0000313" key="11">
    <source>
        <dbReference type="Proteomes" id="UP001161325"/>
    </source>
</evidence>
<evidence type="ECO:0000256" key="6">
    <source>
        <dbReference type="ARBA" id="ARBA00022723"/>
    </source>
</evidence>
<keyword evidence="8" id="KW-0408">Iron</keyword>